<dbReference type="Proteomes" id="UP000599437">
    <property type="component" value="Unassembled WGS sequence"/>
</dbReference>
<accession>A0ABQ3DQF9</accession>
<protein>
    <submittedName>
        <fullName evidence="1">Uncharacterized protein</fullName>
    </submittedName>
</protein>
<dbReference type="EMBL" id="BMVO01000010">
    <property type="protein sequence ID" value="GHB09479.1"/>
    <property type="molecule type" value="Genomic_DNA"/>
</dbReference>
<keyword evidence="2" id="KW-1185">Reference proteome</keyword>
<dbReference type="RefSeq" id="WP_229843569.1">
    <property type="nucleotide sequence ID" value="NZ_BMVO01000010.1"/>
</dbReference>
<dbReference type="Gene3D" id="3.40.462.20">
    <property type="match status" value="1"/>
</dbReference>
<organism evidence="1 2">
    <name type="scientific">Streptomyces chryseus</name>
    <dbReference type="NCBI Taxonomy" id="68186"/>
    <lineage>
        <taxon>Bacteria</taxon>
        <taxon>Bacillati</taxon>
        <taxon>Actinomycetota</taxon>
        <taxon>Actinomycetes</taxon>
        <taxon>Kitasatosporales</taxon>
        <taxon>Streptomycetaceae</taxon>
        <taxon>Streptomyces</taxon>
    </lineage>
</organism>
<proteinExistence type="predicted"/>
<evidence type="ECO:0000313" key="1">
    <source>
        <dbReference type="EMBL" id="GHB09479.1"/>
    </source>
</evidence>
<reference evidence="2" key="1">
    <citation type="journal article" date="2019" name="Int. J. Syst. Evol. Microbiol.">
        <title>The Global Catalogue of Microorganisms (GCM) 10K type strain sequencing project: providing services to taxonomists for standard genome sequencing and annotation.</title>
        <authorList>
            <consortium name="The Broad Institute Genomics Platform"/>
            <consortium name="The Broad Institute Genome Sequencing Center for Infectious Disease"/>
            <person name="Wu L."/>
            <person name="Ma J."/>
        </authorList>
    </citation>
    <scope>NUCLEOTIDE SEQUENCE [LARGE SCALE GENOMIC DNA]</scope>
    <source>
        <strain evidence="2">JCM 4737</strain>
    </source>
</reference>
<name>A0ABQ3DQF9_9ACTN</name>
<comment type="caution">
    <text evidence="1">The sequence shown here is derived from an EMBL/GenBank/DDBJ whole genome shotgun (WGS) entry which is preliminary data.</text>
</comment>
<sequence length="157" mass="17404">MTHIHPNEIVTLGFTEHRIDAIHRHLTDPDYSNPDALVQVDSYGGAINTVGAEDTAVPQRSSVLKLQYQAYWTWDTDADRNGVLDYRDAEKDSGIAAPHLRWIRNFYQDVYGPTGGVPAVADPAFPATKNANTDGCYINYPDVDLLDVQRLNTSGQS</sequence>
<evidence type="ECO:0000313" key="2">
    <source>
        <dbReference type="Proteomes" id="UP000599437"/>
    </source>
</evidence>
<gene>
    <name evidence="1" type="ORF">GCM10010346_35990</name>
</gene>